<keyword evidence="5" id="KW-0315">Glutamine amidotransferase</keyword>
<dbReference type="PANTHER" id="PTHR48094">
    <property type="entry name" value="PROTEIN/NUCLEIC ACID DEGLYCASE DJ-1-RELATED"/>
    <property type="match status" value="1"/>
</dbReference>
<evidence type="ECO:0000256" key="3">
    <source>
        <dbReference type="ARBA" id="ARBA00038493"/>
    </source>
</evidence>
<evidence type="ECO:0000256" key="1">
    <source>
        <dbReference type="ARBA" id="ARBA00023016"/>
    </source>
</evidence>
<dbReference type="SUPFAM" id="SSF52317">
    <property type="entry name" value="Class I glutamine amidotransferase-like"/>
    <property type="match status" value="1"/>
</dbReference>
<dbReference type="InterPro" id="IPR029062">
    <property type="entry name" value="Class_I_gatase-like"/>
</dbReference>
<dbReference type="PANTHER" id="PTHR48094:SF11">
    <property type="entry name" value="GLUTATHIONE-INDEPENDENT GLYOXALASE HSP31-RELATED"/>
    <property type="match status" value="1"/>
</dbReference>
<protein>
    <submittedName>
        <fullName evidence="5">Type 1 glutamine amidotransferase domain-containing protein</fullName>
    </submittedName>
</protein>
<keyword evidence="1" id="KW-0346">Stress response</keyword>
<dbReference type="CDD" id="cd03141">
    <property type="entry name" value="GATase1_Hsp31_like"/>
    <property type="match status" value="1"/>
</dbReference>
<dbReference type="InterPro" id="IPR002818">
    <property type="entry name" value="DJ-1/PfpI"/>
</dbReference>
<comment type="similarity">
    <text evidence="3">Belongs to the peptidase C56 family. HSP31-like subfamily.</text>
</comment>
<comment type="caution">
    <text evidence="5">The sequence shown here is derived from an EMBL/GenBank/DDBJ whole genome shotgun (WGS) entry which is preliminary data.</text>
</comment>
<feature type="domain" description="DJ-1/PfpI" evidence="4">
    <location>
        <begin position="70"/>
        <end position="212"/>
    </location>
</feature>
<dbReference type="EMBL" id="SHNP01000001">
    <property type="protein sequence ID" value="MCX2972627.1"/>
    <property type="molecule type" value="Genomic_DNA"/>
</dbReference>
<evidence type="ECO:0000313" key="5">
    <source>
        <dbReference type="EMBL" id="MCX2972627.1"/>
    </source>
</evidence>
<organism evidence="5 6">
    <name type="scientific">Candidatus Seongchinamella marina</name>
    <dbReference type="NCBI Taxonomy" id="2518990"/>
    <lineage>
        <taxon>Bacteria</taxon>
        <taxon>Pseudomonadati</taxon>
        <taxon>Pseudomonadota</taxon>
        <taxon>Gammaproteobacteria</taxon>
        <taxon>Cellvibrionales</taxon>
        <taxon>Halieaceae</taxon>
        <taxon>Seongchinamella</taxon>
    </lineage>
</organism>
<accession>A0ABT3SRM0</accession>
<name>A0ABT3SRM0_9GAMM</name>
<evidence type="ECO:0000256" key="2">
    <source>
        <dbReference type="ARBA" id="ARBA00023239"/>
    </source>
</evidence>
<evidence type="ECO:0000313" key="6">
    <source>
        <dbReference type="Proteomes" id="UP001143307"/>
    </source>
</evidence>
<gene>
    <name evidence="5" type="ORF">EYC87_03375</name>
</gene>
<keyword evidence="6" id="KW-1185">Reference proteome</keyword>
<evidence type="ECO:0000259" key="4">
    <source>
        <dbReference type="Pfam" id="PF01965"/>
    </source>
</evidence>
<reference evidence="5" key="1">
    <citation type="submission" date="2019-02" db="EMBL/GenBank/DDBJ databases">
        <authorList>
            <person name="Li S.-H."/>
        </authorList>
    </citation>
    <scope>NUCLEOTIDE SEQUENCE</scope>
    <source>
        <strain evidence="5">IMCC8485</strain>
    </source>
</reference>
<keyword evidence="2" id="KW-0456">Lyase</keyword>
<dbReference type="Proteomes" id="UP001143307">
    <property type="component" value="Unassembled WGS sequence"/>
</dbReference>
<dbReference type="Pfam" id="PF01965">
    <property type="entry name" value="DJ-1_PfpI"/>
    <property type="match status" value="1"/>
</dbReference>
<sequence length="283" mass="31047">MNRLVRIMMVIIALVAVVLLALPTILHKSGLHPVYNGLRVELPGKRALVITTSHGVLSATGETEGAATGVFGSEMTHPYYNFLDAGMNVDIASIKGGEIPVDPQSFMYMVKTPEDTRYLKDQVFQAKVKNSLKIDDVDMSLYDVIFMSGGWGAAYDLGQSEALASQVTQAFYSNRVPVIGGVCHGVLGLINAKDRNGKLLISGRKMTGVTDKQIKELGINMTPLHPETELRKAGVQFESQTAFRDFFATHVTVDDEKRFVTGQNQNSGHETAQNMMRILAERK</sequence>
<dbReference type="RefSeq" id="WP_341474968.1">
    <property type="nucleotide sequence ID" value="NZ_SHNP01000001.1"/>
</dbReference>
<dbReference type="Gene3D" id="3.40.50.880">
    <property type="match status" value="1"/>
</dbReference>
<proteinExistence type="inferred from homology"/>
<dbReference type="InterPro" id="IPR050325">
    <property type="entry name" value="Prot/Nucl_acid_deglycase"/>
</dbReference>